<dbReference type="EMBL" id="VIFM01000375">
    <property type="protein sequence ID" value="TQF09221.1"/>
    <property type="molecule type" value="Genomic_DNA"/>
</dbReference>
<reference evidence="1 2" key="1">
    <citation type="submission" date="2019-06" db="EMBL/GenBank/DDBJ databases">
        <authorList>
            <person name="Livingstone P."/>
            <person name="Whitworth D."/>
        </authorList>
    </citation>
    <scope>NUCLEOTIDE SEQUENCE [LARGE SCALE GENOMIC DNA]</scope>
    <source>
        <strain evidence="1 2">AM401</strain>
    </source>
</reference>
<dbReference type="AlphaFoldDB" id="A0A540WJP6"/>
<name>A0A540WJP6_9BACT</name>
<keyword evidence="2" id="KW-1185">Reference proteome</keyword>
<sequence>MPRGGFEGTEMMRETRRPLALDSNANSVFASVTSFFWNAVGSSSYTCRAMSTFSTASLKLYETNTAVWPSRRWQRARASNAKRNEKPTWRLFATQRKRERLSSRACW</sequence>
<dbReference type="RefSeq" id="WP_141648940.1">
    <property type="nucleotide sequence ID" value="NZ_VIFM01000375.1"/>
</dbReference>
<evidence type="ECO:0000313" key="2">
    <source>
        <dbReference type="Proteomes" id="UP000315369"/>
    </source>
</evidence>
<proteinExistence type="predicted"/>
<comment type="caution">
    <text evidence="1">The sequence shown here is derived from an EMBL/GenBank/DDBJ whole genome shotgun (WGS) entry which is preliminary data.</text>
</comment>
<evidence type="ECO:0000313" key="1">
    <source>
        <dbReference type="EMBL" id="TQF09221.1"/>
    </source>
</evidence>
<dbReference type="Proteomes" id="UP000315369">
    <property type="component" value="Unassembled WGS sequence"/>
</dbReference>
<gene>
    <name evidence="1" type="ORF">FJV41_45795</name>
</gene>
<protein>
    <submittedName>
        <fullName evidence="1">Uncharacterized protein</fullName>
    </submittedName>
</protein>
<organism evidence="1 2">
    <name type="scientific">Myxococcus llanfairpwllgwyngyllgogerychwyrndrobwllllantysiliogogogochensis</name>
    <dbReference type="NCBI Taxonomy" id="2590453"/>
    <lineage>
        <taxon>Bacteria</taxon>
        <taxon>Pseudomonadati</taxon>
        <taxon>Myxococcota</taxon>
        <taxon>Myxococcia</taxon>
        <taxon>Myxococcales</taxon>
        <taxon>Cystobacterineae</taxon>
        <taxon>Myxococcaceae</taxon>
        <taxon>Myxococcus</taxon>
    </lineage>
</organism>
<accession>A0A540WJP6</accession>